<dbReference type="GO" id="GO:0005975">
    <property type="term" value="P:carbohydrate metabolic process"/>
    <property type="evidence" value="ECO:0007669"/>
    <property type="project" value="InterPro"/>
</dbReference>
<evidence type="ECO:0000256" key="4">
    <source>
        <dbReference type="SAM" id="SignalP"/>
    </source>
</evidence>
<dbReference type="GO" id="GO:0004553">
    <property type="term" value="F:hydrolase activity, hydrolyzing O-glycosyl compounds"/>
    <property type="evidence" value="ECO:0007669"/>
    <property type="project" value="InterPro"/>
</dbReference>
<evidence type="ECO:0000256" key="1">
    <source>
        <dbReference type="ARBA" id="ARBA00006865"/>
    </source>
</evidence>
<evidence type="ECO:0000256" key="3">
    <source>
        <dbReference type="SAM" id="MobiDB-lite"/>
    </source>
</evidence>
<feature type="domain" description="GH16" evidence="6">
    <location>
        <begin position="113"/>
        <end position="390"/>
    </location>
</feature>
<dbReference type="Proteomes" id="UP000321790">
    <property type="component" value="Unassembled WGS sequence"/>
</dbReference>
<dbReference type="EMBL" id="VOSC01000005">
    <property type="protein sequence ID" value="TXE15151.1"/>
    <property type="molecule type" value="Genomic_DNA"/>
</dbReference>
<evidence type="ECO:0000256" key="2">
    <source>
        <dbReference type="ARBA" id="ARBA00022737"/>
    </source>
</evidence>
<dbReference type="SUPFAM" id="SSF49899">
    <property type="entry name" value="Concanavalin A-like lectins/glucanases"/>
    <property type="match status" value="1"/>
</dbReference>
<dbReference type="PANTHER" id="PTHR46343:SF2">
    <property type="entry name" value="SUSHI_VON WILLEBRAND FACTOR TYPE A_EGF_PENTRAXIN DOMAIN-CONTAINING 1"/>
    <property type="match status" value="1"/>
</dbReference>
<dbReference type="PANTHER" id="PTHR46343">
    <property type="entry name" value="HYR DOMAIN-CONTAINING PROTEIN"/>
    <property type="match status" value="1"/>
</dbReference>
<dbReference type="InterPro" id="IPR000757">
    <property type="entry name" value="Beta-glucanase-like"/>
</dbReference>
<evidence type="ECO:0000313" key="7">
    <source>
        <dbReference type="EMBL" id="TXE15151.1"/>
    </source>
</evidence>
<feature type="signal peptide" evidence="4">
    <location>
        <begin position="1"/>
        <end position="26"/>
    </location>
</feature>
<dbReference type="OrthoDB" id="657277at2"/>
<keyword evidence="8" id="KW-1185">Reference proteome</keyword>
<feature type="compositionally biased region" description="Polar residues" evidence="3">
    <location>
        <begin position="283"/>
        <end position="304"/>
    </location>
</feature>
<proteinExistence type="inferred from homology"/>
<accession>A0A5C7B341</accession>
<feature type="chain" id="PRO_5022750156" evidence="4">
    <location>
        <begin position="27"/>
        <end position="390"/>
    </location>
</feature>
<name>A0A5C7B341_9FLAO</name>
<dbReference type="AlphaFoldDB" id="A0A5C7B341"/>
<dbReference type="RefSeq" id="WP_147130646.1">
    <property type="nucleotide sequence ID" value="NZ_VOSC01000005.1"/>
</dbReference>
<organism evidence="7 8">
    <name type="scientific">Seonamhaeicola algicola</name>
    <dbReference type="NCBI Taxonomy" id="1719036"/>
    <lineage>
        <taxon>Bacteria</taxon>
        <taxon>Pseudomonadati</taxon>
        <taxon>Bacteroidota</taxon>
        <taxon>Flavobacteriia</taxon>
        <taxon>Flavobacteriales</taxon>
        <taxon>Flavobacteriaceae</taxon>
    </lineage>
</organism>
<reference evidence="8" key="1">
    <citation type="submission" date="2019-08" db="EMBL/GenBank/DDBJ databases">
        <title>Seonamhaeicola sediminis sp. nov., isolated from marine sediment.</title>
        <authorList>
            <person name="Cao W.R."/>
        </authorList>
    </citation>
    <scope>NUCLEOTIDE SEQUENCE [LARGE SCALE GENOMIC DNA]</scope>
    <source>
        <strain evidence="8">Gy8</strain>
    </source>
</reference>
<feature type="region of interest" description="Disordered" evidence="3">
    <location>
        <begin position="283"/>
        <end position="305"/>
    </location>
</feature>
<comment type="caution">
    <text evidence="7">The sequence shown here is derived from an EMBL/GenBank/DDBJ whole genome shotgun (WGS) entry which is preliminary data.</text>
</comment>
<protein>
    <submittedName>
        <fullName evidence="7">HYR domain-containing protein</fullName>
    </submittedName>
</protein>
<dbReference type="PROSITE" id="PS50825">
    <property type="entry name" value="HYR"/>
    <property type="match status" value="1"/>
</dbReference>
<dbReference type="Pfam" id="PF02494">
    <property type="entry name" value="HYR"/>
    <property type="match status" value="1"/>
</dbReference>
<dbReference type="Gene3D" id="2.60.40.10">
    <property type="entry name" value="Immunoglobulins"/>
    <property type="match status" value="1"/>
</dbReference>
<dbReference type="Gene3D" id="2.60.120.200">
    <property type="match status" value="1"/>
</dbReference>
<comment type="similarity">
    <text evidence="1">Belongs to the glycosyl hydrolase 16 family.</text>
</comment>
<evidence type="ECO:0000259" key="6">
    <source>
        <dbReference type="PROSITE" id="PS51762"/>
    </source>
</evidence>
<dbReference type="PROSITE" id="PS51762">
    <property type="entry name" value="GH16_2"/>
    <property type="match status" value="1"/>
</dbReference>
<evidence type="ECO:0000313" key="8">
    <source>
        <dbReference type="Proteomes" id="UP000321790"/>
    </source>
</evidence>
<dbReference type="InterPro" id="IPR003410">
    <property type="entry name" value="HYR_dom"/>
</dbReference>
<feature type="domain" description="HYR" evidence="5">
    <location>
        <begin position="33"/>
        <end position="116"/>
    </location>
</feature>
<sequence>MIKQKLIFISCLTAGLLITNCSSSNDDNNTPTADTVKPTINCPETITISVDNFTTETTVTYTTPVGTDDNDGAITTQISGIASGELFPLGTTTNTFEVKDAAGNTSTCSFDVVVSQNTPSENMPFFVETNYTPNGKKWVKVDAMSDEFNSTNLDETKWKNTDPNQWIGRPPGLFKKNTVSVENGYLKLTADILPEPETVNGKEFTHAGSYITSLTSIGPGHYFECRMKASKTFMSSTFWLINKRNEGSGCERRVTEFDIQECVGEITTDAAWAQSFDNSMHSNTHSRNADCTETPTGSNGNSEDTSSKVYDEFHVYAGWWKSPTEVELFLDGIKVGTVTPPSNFDLPMYMKMVVETYDWNPVPNGGGMNGTAEERTTSYDWVRTWKLEDQ</sequence>
<evidence type="ECO:0000259" key="5">
    <source>
        <dbReference type="PROSITE" id="PS50825"/>
    </source>
</evidence>
<dbReference type="InterPro" id="IPR013783">
    <property type="entry name" value="Ig-like_fold"/>
</dbReference>
<dbReference type="InterPro" id="IPR013320">
    <property type="entry name" value="ConA-like_dom_sf"/>
</dbReference>
<dbReference type="InterPro" id="IPR043555">
    <property type="entry name" value="SRPX-like"/>
</dbReference>
<keyword evidence="4" id="KW-0732">Signal</keyword>
<gene>
    <name evidence="7" type="ORF">FUA26_01180</name>
</gene>
<keyword evidence="2" id="KW-0677">Repeat</keyword>